<protein>
    <submittedName>
        <fullName evidence="1">Uncharacterized protein</fullName>
    </submittedName>
</protein>
<gene>
    <name evidence="1" type="ORF">HAX54_012475</name>
</gene>
<comment type="caution">
    <text evidence="1">The sequence shown here is derived from an EMBL/GenBank/DDBJ whole genome shotgun (WGS) entry which is preliminary data.</text>
</comment>
<proteinExistence type="predicted"/>
<dbReference type="PANTHER" id="PTHR45763:SF21">
    <property type="entry name" value="ALPHA_BETA-HYDROLASES SUPERFAMILY PROTEIN"/>
    <property type="match status" value="1"/>
</dbReference>
<evidence type="ECO:0000313" key="1">
    <source>
        <dbReference type="EMBL" id="MCD7471806.1"/>
    </source>
</evidence>
<keyword evidence="2" id="KW-1185">Reference proteome</keyword>
<name>A0ABS8TJV6_DATST</name>
<reference evidence="1 2" key="1">
    <citation type="journal article" date="2021" name="BMC Genomics">
        <title>Datura genome reveals duplications of psychoactive alkaloid biosynthetic genes and high mutation rate following tissue culture.</title>
        <authorList>
            <person name="Rajewski A."/>
            <person name="Carter-House D."/>
            <person name="Stajich J."/>
            <person name="Litt A."/>
        </authorList>
    </citation>
    <scope>NUCLEOTIDE SEQUENCE [LARGE SCALE GENOMIC DNA]</scope>
    <source>
        <strain evidence="1">AR-01</strain>
    </source>
</reference>
<accession>A0ABS8TJV6</accession>
<evidence type="ECO:0000313" key="2">
    <source>
        <dbReference type="Proteomes" id="UP000823775"/>
    </source>
</evidence>
<dbReference type="EMBL" id="JACEIK010001725">
    <property type="protein sequence ID" value="MCD7471806.1"/>
    <property type="molecule type" value="Genomic_DNA"/>
</dbReference>
<dbReference type="PANTHER" id="PTHR45763">
    <property type="entry name" value="HYDROLASE, ALPHA/BETA FOLD FAMILY PROTEIN, EXPRESSED-RELATED"/>
    <property type="match status" value="1"/>
</dbReference>
<dbReference type="Proteomes" id="UP000823775">
    <property type="component" value="Unassembled WGS sequence"/>
</dbReference>
<organism evidence="1 2">
    <name type="scientific">Datura stramonium</name>
    <name type="common">Jimsonweed</name>
    <name type="synonym">Common thornapple</name>
    <dbReference type="NCBI Taxonomy" id="4076"/>
    <lineage>
        <taxon>Eukaryota</taxon>
        <taxon>Viridiplantae</taxon>
        <taxon>Streptophyta</taxon>
        <taxon>Embryophyta</taxon>
        <taxon>Tracheophyta</taxon>
        <taxon>Spermatophyta</taxon>
        <taxon>Magnoliopsida</taxon>
        <taxon>eudicotyledons</taxon>
        <taxon>Gunneridae</taxon>
        <taxon>Pentapetalae</taxon>
        <taxon>asterids</taxon>
        <taxon>lamiids</taxon>
        <taxon>Solanales</taxon>
        <taxon>Solanaceae</taxon>
        <taxon>Solanoideae</taxon>
        <taxon>Datureae</taxon>
        <taxon>Datura</taxon>
    </lineage>
</organism>
<sequence length="68" mass="7640">MPSTRSSLFMVFDSSKDENLPISQDIIEEFQIYLLSFDRAGYGESDPHPKCSVKNDALDIEELANNGN</sequence>